<evidence type="ECO:0008006" key="4">
    <source>
        <dbReference type="Google" id="ProtNLM"/>
    </source>
</evidence>
<dbReference type="EMBL" id="JBHUHZ010000002">
    <property type="protein sequence ID" value="MFD2163101.1"/>
    <property type="molecule type" value="Genomic_DNA"/>
</dbReference>
<dbReference type="RefSeq" id="WP_255901421.1">
    <property type="nucleotide sequence ID" value="NZ_JAFMZO010000002.1"/>
</dbReference>
<evidence type="ECO:0000313" key="2">
    <source>
        <dbReference type="EMBL" id="MFD2163101.1"/>
    </source>
</evidence>
<feature type="chain" id="PRO_5046047630" description="Fimbrillin-A associated anchor protein Mfa1 and Mfa2" evidence="1">
    <location>
        <begin position="17"/>
        <end position="294"/>
    </location>
</feature>
<accession>A0ABW4ZMQ1</accession>
<organism evidence="2 3">
    <name type="scientific">Paradesertivirga mongoliensis</name>
    <dbReference type="NCBI Taxonomy" id="2100740"/>
    <lineage>
        <taxon>Bacteria</taxon>
        <taxon>Pseudomonadati</taxon>
        <taxon>Bacteroidota</taxon>
        <taxon>Sphingobacteriia</taxon>
        <taxon>Sphingobacteriales</taxon>
        <taxon>Sphingobacteriaceae</taxon>
        <taxon>Paradesertivirga</taxon>
    </lineage>
</organism>
<keyword evidence="3" id="KW-1185">Reference proteome</keyword>
<sequence>MKNALLALSLSLILFASCRKSNQPDGPKTDVKFQFTDFNWEVGPLGKAASTAADVDYTTGDTLKNYAKYFYYRAYNSAGVKVSEKSQVSSDANFGTINDVLDPGSYTIVFVAGNKPLALSNYGLNSDHIYDPAEDYWDDTFFKKINITVGTESSTHPVTLERIVGALELTLLDALPHNAAKLRISAEYERSTYQLKDGATAGTATKAKDFILTQADKGQANRQFLMHILNFSRALNITLTTYNAQNTVLSTRTINGVWFHQNRKTIVKGNLSAGTQFTVTVDPVWGTPTAPIIF</sequence>
<name>A0ABW4ZMQ1_9SPHI</name>
<dbReference type="PROSITE" id="PS51257">
    <property type="entry name" value="PROKAR_LIPOPROTEIN"/>
    <property type="match status" value="1"/>
</dbReference>
<dbReference type="Proteomes" id="UP001597387">
    <property type="component" value="Unassembled WGS sequence"/>
</dbReference>
<keyword evidence="1" id="KW-0732">Signal</keyword>
<evidence type="ECO:0000256" key="1">
    <source>
        <dbReference type="SAM" id="SignalP"/>
    </source>
</evidence>
<comment type="caution">
    <text evidence="2">The sequence shown here is derived from an EMBL/GenBank/DDBJ whole genome shotgun (WGS) entry which is preliminary data.</text>
</comment>
<feature type="signal peptide" evidence="1">
    <location>
        <begin position="1"/>
        <end position="16"/>
    </location>
</feature>
<proteinExistence type="predicted"/>
<evidence type="ECO:0000313" key="3">
    <source>
        <dbReference type="Proteomes" id="UP001597387"/>
    </source>
</evidence>
<protein>
    <recommendedName>
        <fullName evidence="4">Fimbrillin-A associated anchor protein Mfa1 and Mfa2</fullName>
    </recommendedName>
</protein>
<gene>
    <name evidence="2" type="ORF">ACFSJU_11915</name>
</gene>
<reference evidence="3" key="1">
    <citation type="journal article" date="2019" name="Int. J. Syst. Evol. Microbiol.">
        <title>The Global Catalogue of Microorganisms (GCM) 10K type strain sequencing project: providing services to taxonomists for standard genome sequencing and annotation.</title>
        <authorList>
            <consortium name="The Broad Institute Genomics Platform"/>
            <consortium name="The Broad Institute Genome Sequencing Center for Infectious Disease"/>
            <person name="Wu L."/>
            <person name="Ma J."/>
        </authorList>
    </citation>
    <scope>NUCLEOTIDE SEQUENCE [LARGE SCALE GENOMIC DNA]</scope>
    <source>
        <strain evidence="3">KCTC 42217</strain>
    </source>
</reference>